<dbReference type="Pfam" id="PF07127">
    <property type="entry name" value="Nodulin_late"/>
    <property type="match status" value="1"/>
</dbReference>
<evidence type="ECO:0000256" key="1">
    <source>
        <dbReference type="SAM" id="SignalP"/>
    </source>
</evidence>
<evidence type="ECO:0000259" key="2">
    <source>
        <dbReference type="Pfam" id="PF07127"/>
    </source>
</evidence>
<sequence length="72" mass="8212">MKHMAQFLLFVYSLIIFLSLFFGEAAFERTETRMLTIPCTSDANCPKVISPCHTKCFDGFCGWYIEGSYEGP</sequence>
<organism evidence="3 4">
    <name type="scientific">Medicago truncatula</name>
    <name type="common">Barrel medic</name>
    <name type="synonym">Medicago tribuloides</name>
    <dbReference type="NCBI Taxonomy" id="3880"/>
    <lineage>
        <taxon>Eukaryota</taxon>
        <taxon>Viridiplantae</taxon>
        <taxon>Streptophyta</taxon>
        <taxon>Embryophyta</taxon>
        <taxon>Tracheophyta</taxon>
        <taxon>Spermatophyta</taxon>
        <taxon>Magnoliopsida</taxon>
        <taxon>eudicotyledons</taxon>
        <taxon>Gunneridae</taxon>
        <taxon>Pentapetalae</taxon>
        <taxon>rosids</taxon>
        <taxon>fabids</taxon>
        <taxon>Fabales</taxon>
        <taxon>Fabaceae</taxon>
        <taxon>Papilionoideae</taxon>
        <taxon>50 kb inversion clade</taxon>
        <taxon>NPAAA clade</taxon>
        <taxon>Hologalegina</taxon>
        <taxon>IRL clade</taxon>
        <taxon>Trifolieae</taxon>
        <taxon>Medicago</taxon>
    </lineage>
</organism>
<feature type="signal peptide" evidence="1">
    <location>
        <begin position="1"/>
        <end position="25"/>
    </location>
</feature>
<feature type="domain" description="Late nodulin" evidence="2">
    <location>
        <begin position="4"/>
        <end position="61"/>
    </location>
</feature>
<comment type="caution">
    <text evidence="3">The sequence shown here is derived from an EMBL/GenBank/DDBJ whole genome shotgun (WGS) entry which is preliminary data.</text>
</comment>
<evidence type="ECO:0000313" key="3">
    <source>
        <dbReference type="EMBL" id="RHN52010.1"/>
    </source>
</evidence>
<dbReference type="GO" id="GO:0046872">
    <property type="term" value="F:metal ion binding"/>
    <property type="evidence" value="ECO:0007669"/>
    <property type="project" value="InterPro"/>
</dbReference>
<dbReference type="Proteomes" id="UP000265566">
    <property type="component" value="Chromosome 6"/>
</dbReference>
<dbReference type="AlphaFoldDB" id="A0A396HFB2"/>
<accession>A0A396HFB2</accession>
<feature type="chain" id="PRO_5017274528" evidence="1">
    <location>
        <begin position="26"/>
        <end position="72"/>
    </location>
</feature>
<gene>
    <name evidence="3" type="ORF">MtrunA17_Chr6g0475711</name>
</gene>
<dbReference type="EMBL" id="PSQE01000006">
    <property type="protein sequence ID" value="RHN52010.1"/>
    <property type="molecule type" value="Genomic_DNA"/>
</dbReference>
<reference evidence="4" key="1">
    <citation type="journal article" date="2018" name="Nat. Plants">
        <title>Whole-genome landscape of Medicago truncatula symbiotic genes.</title>
        <authorList>
            <person name="Pecrix Y."/>
            <person name="Staton S.E."/>
            <person name="Sallet E."/>
            <person name="Lelandais-Briere C."/>
            <person name="Moreau S."/>
            <person name="Carrere S."/>
            <person name="Blein T."/>
            <person name="Jardinaud M.F."/>
            <person name="Latrasse D."/>
            <person name="Zouine M."/>
            <person name="Zahm M."/>
            <person name="Kreplak J."/>
            <person name="Mayjonade B."/>
            <person name="Satge C."/>
            <person name="Perez M."/>
            <person name="Cauet S."/>
            <person name="Marande W."/>
            <person name="Chantry-Darmon C."/>
            <person name="Lopez-Roques C."/>
            <person name="Bouchez O."/>
            <person name="Berard A."/>
            <person name="Debelle F."/>
            <person name="Munos S."/>
            <person name="Bendahmane A."/>
            <person name="Berges H."/>
            <person name="Niebel A."/>
            <person name="Buitink J."/>
            <person name="Frugier F."/>
            <person name="Benhamed M."/>
            <person name="Crespi M."/>
            <person name="Gouzy J."/>
            <person name="Gamas P."/>
        </authorList>
    </citation>
    <scope>NUCLEOTIDE SEQUENCE [LARGE SCALE GENOMIC DNA]</scope>
    <source>
        <strain evidence="4">cv. Jemalong A17</strain>
    </source>
</reference>
<dbReference type="Gramene" id="rna36617">
    <property type="protein sequence ID" value="RHN52010.1"/>
    <property type="gene ID" value="gene36617"/>
</dbReference>
<name>A0A396HFB2_MEDTR</name>
<keyword evidence="1" id="KW-0732">Signal</keyword>
<evidence type="ECO:0000313" key="4">
    <source>
        <dbReference type="Proteomes" id="UP000265566"/>
    </source>
</evidence>
<dbReference type="InterPro" id="IPR009810">
    <property type="entry name" value="Nodulin_late_dom"/>
</dbReference>
<dbReference type="SMR" id="A0A396HFB2"/>
<protein>
    <submittedName>
        <fullName evidence="3">Putative Late nodulin</fullName>
    </submittedName>
</protein>
<proteinExistence type="predicted"/>